<dbReference type="InterPro" id="IPR038135">
    <property type="entry name" value="Methylthiotransferase_N_sf"/>
</dbReference>
<sequence length="444" mass="50164">MNVDKKVAFYTLGCKLNFSETSTIARNFVNEGFERVEFEEKADIYVINTCSVTDNADKRFKSIVKSALKKNEEAFVIGVGCYAQLKPEELAAVDGVDLVLGATEKFNVTSYINDLTKNDIGEVHSCEIEDADFYVGSYSIGDRTRAFLKVQDGCDYKCTYCTIPLARGISRSDTLENVLKNAKEISEKGIKEIVLTGVNIGDYGKGEFGNKKHEHTFLELVQALNKVEGINRLRISSIEPNLLKDETIDFVSNSNTFVPHFHIPLQSGSDELLKKMKRRYLRKVYTDRVTKIKEVMPNACVGVDVIVGFPGETDELFLETYNYLTNLDISYLHVFTYSERPNTEAVEMDGVIPKKTRAKRSKMLRGLSVKKRRAFYESQLGNTLTVLFESENKEGYIHGFTENYVKVKAPWNPELVNTLHTVTLAKIDEDGLVRFDFVDAEVIA</sequence>
<organism evidence="18 19">
    <name type="scientific">Tenacibaculum gallaicum</name>
    <dbReference type="NCBI Taxonomy" id="561505"/>
    <lineage>
        <taxon>Bacteria</taxon>
        <taxon>Pseudomonadati</taxon>
        <taxon>Bacteroidota</taxon>
        <taxon>Flavobacteriia</taxon>
        <taxon>Flavobacteriales</taxon>
        <taxon>Flavobacteriaceae</taxon>
        <taxon>Tenacibaculum</taxon>
    </lineage>
</organism>
<evidence type="ECO:0000256" key="11">
    <source>
        <dbReference type="ARBA" id="ARBA00023014"/>
    </source>
</evidence>
<evidence type="ECO:0000256" key="7">
    <source>
        <dbReference type="ARBA" id="ARBA00022691"/>
    </source>
</evidence>
<proteinExistence type="inferred from homology"/>
<dbReference type="InterPro" id="IPR006638">
    <property type="entry name" value="Elp3/MiaA/NifB-like_rSAM"/>
</dbReference>
<keyword evidence="5" id="KW-0963">Cytoplasm</keyword>
<dbReference type="GO" id="GO:0051539">
    <property type="term" value="F:4 iron, 4 sulfur cluster binding"/>
    <property type="evidence" value="ECO:0007669"/>
    <property type="project" value="UniProtKB-KW"/>
</dbReference>
<comment type="similarity">
    <text evidence="14">Belongs to the methylthiotransferase family. MtaB subfamily.</text>
</comment>
<feature type="domain" description="Radical SAM core" evidence="17">
    <location>
        <begin position="140"/>
        <end position="374"/>
    </location>
</feature>
<gene>
    <name evidence="18" type="ORF">C7448_11316</name>
</gene>
<dbReference type="PROSITE" id="PS51918">
    <property type="entry name" value="RADICAL_SAM"/>
    <property type="match status" value="1"/>
</dbReference>
<dbReference type="PANTHER" id="PTHR43020:SF2">
    <property type="entry name" value="MITOCHONDRIAL TRNA METHYLTHIOTRANSFERASE CDK5RAP1"/>
    <property type="match status" value="1"/>
</dbReference>
<dbReference type="InterPro" id="IPR005839">
    <property type="entry name" value="Methylthiotransferase"/>
</dbReference>
<comment type="function">
    <text evidence="2">Catalyzes the methylthiolation of N6-threonylcarbamoyladenosine (t(6)A), leading to the formation of 2-methylthio-N6-threonylcarbamoyladenosine (ms(2)t(6)A) at position 37 in tRNAs that read codons beginning with adenine.</text>
</comment>
<accession>A0A3E0HF43</accession>
<dbReference type="EC" id="2.8.4.5" evidence="3"/>
<keyword evidence="8" id="KW-0819">tRNA processing</keyword>
<comment type="cofactor">
    <cofactor evidence="1">
        <name>[4Fe-4S] cluster</name>
        <dbReference type="ChEBI" id="CHEBI:49883"/>
    </cofactor>
</comment>
<evidence type="ECO:0000259" key="17">
    <source>
        <dbReference type="PROSITE" id="PS51918"/>
    </source>
</evidence>
<evidence type="ECO:0000256" key="1">
    <source>
        <dbReference type="ARBA" id="ARBA00001966"/>
    </source>
</evidence>
<keyword evidence="11" id="KW-0411">Iron-sulfur</keyword>
<evidence type="ECO:0000256" key="10">
    <source>
        <dbReference type="ARBA" id="ARBA00023004"/>
    </source>
</evidence>
<evidence type="ECO:0000256" key="15">
    <source>
        <dbReference type="ARBA" id="ARBA00069898"/>
    </source>
</evidence>
<dbReference type="EMBL" id="QUNS01000013">
    <property type="protein sequence ID" value="REH43415.1"/>
    <property type="molecule type" value="Genomic_DNA"/>
</dbReference>
<evidence type="ECO:0000256" key="6">
    <source>
        <dbReference type="ARBA" id="ARBA00022679"/>
    </source>
</evidence>
<dbReference type="InterPro" id="IPR058240">
    <property type="entry name" value="rSAM_sf"/>
</dbReference>
<evidence type="ECO:0000256" key="3">
    <source>
        <dbReference type="ARBA" id="ARBA00013273"/>
    </source>
</evidence>
<dbReference type="InterPro" id="IPR023404">
    <property type="entry name" value="rSAM_horseshoe"/>
</dbReference>
<dbReference type="Gene3D" id="3.80.30.20">
    <property type="entry name" value="tm_1862 like domain"/>
    <property type="match status" value="1"/>
</dbReference>
<dbReference type="InterPro" id="IPR020612">
    <property type="entry name" value="Methylthiotransferase_CS"/>
</dbReference>
<dbReference type="SFLD" id="SFLDG01061">
    <property type="entry name" value="methylthiotransferase"/>
    <property type="match status" value="1"/>
</dbReference>
<dbReference type="FunFam" id="3.80.30.20:FF:000001">
    <property type="entry name" value="tRNA-2-methylthio-N(6)-dimethylallyladenosine synthase 2"/>
    <property type="match status" value="1"/>
</dbReference>
<dbReference type="SFLD" id="SFLDS00029">
    <property type="entry name" value="Radical_SAM"/>
    <property type="match status" value="1"/>
</dbReference>
<evidence type="ECO:0000256" key="14">
    <source>
        <dbReference type="ARBA" id="ARBA00061574"/>
    </source>
</evidence>
<keyword evidence="9" id="KW-0479">Metal-binding</keyword>
<evidence type="ECO:0000259" key="16">
    <source>
        <dbReference type="PROSITE" id="PS51449"/>
    </source>
</evidence>
<dbReference type="PROSITE" id="PS51449">
    <property type="entry name" value="MTTASE_N"/>
    <property type="match status" value="1"/>
</dbReference>
<dbReference type="Pfam" id="PF04055">
    <property type="entry name" value="Radical_SAM"/>
    <property type="match status" value="1"/>
</dbReference>
<evidence type="ECO:0000313" key="19">
    <source>
        <dbReference type="Proteomes" id="UP000256884"/>
    </source>
</evidence>
<dbReference type="NCBIfam" id="TIGR00089">
    <property type="entry name" value="MiaB/RimO family radical SAM methylthiotransferase"/>
    <property type="match status" value="1"/>
</dbReference>
<keyword evidence="19" id="KW-1185">Reference proteome</keyword>
<dbReference type="Pfam" id="PF00919">
    <property type="entry name" value="UPF0004"/>
    <property type="match status" value="1"/>
</dbReference>
<comment type="caution">
    <text evidence="18">The sequence shown here is derived from an EMBL/GenBank/DDBJ whole genome shotgun (WGS) entry which is preliminary data.</text>
</comment>
<dbReference type="PROSITE" id="PS01278">
    <property type="entry name" value="MTTASE_RADICAL"/>
    <property type="match status" value="1"/>
</dbReference>
<dbReference type="InterPro" id="IPR007197">
    <property type="entry name" value="rSAM"/>
</dbReference>
<keyword evidence="4" id="KW-0004">4Fe-4S</keyword>
<dbReference type="GO" id="GO:0035597">
    <property type="term" value="F:tRNA-2-methylthio-N(6)-dimethylallyladenosine(37) synthase activity"/>
    <property type="evidence" value="ECO:0007669"/>
    <property type="project" value="TreeGrafter"/>
</dbReference>
<protein>
    <recommendedName>
        <fullName evidence="15">Threonylcarbamoyladenosine tRNA methylthiotransferase MtaB</fullName>
        <ecNumber evidence="3">2.8.4.5</ecNumber>
    </recommendedName>
    <alternativeName>
        <fullName evidence="12">tRNA-t(6)A37 methylthiotransferase</fullName>
    </alternativeName>
</protein>
<dbReference type="AlphaFoldDB" id="A0A3E0HF43"/>
<dbReference type="GO" id="GO:0046872">
    <property type="term" value="F:metal ion binding"/>
    <property type="evidence" value="ECO:0007669"/>
    <property type="project" value="UniProtKB-KW"/>
</dbReference>
<keyword evidence="10" id="KW-0408">Iron</keyword>
<dbReference type="Gene3D" id="3.40.50.12160">
    <property type="entry name" value="Methylthiotransferase, N-terminal domain"/>
    <property type="match status" value="1"/>
</dbReference>
<dbReference type="GO" id="GO:0035598">
    <property type="term" value="F:tRNA (N(6)-L-threonylcarbamoyladenosine(37)-C(2))-methylthiotransferase activity"/>
    <property type="evidence" value="ECO:0007669"/>
    <property type="project" value="UniProtKB-EC"/>
</dbReference>
<dbReference type="InterPro" id="IPR013848">
    <property type="entry name" value="Methylthiotransferase_N"/>
</dbReference>
<evidence type="ECO:0000256" key="12">
    <source>
        <dbReference type="ARBA" id="ARBA00031213"/>
    </source>
</evidence>
<dbReference type="SUPFAM" id="SSF102114">
    <property type="entry name" value="Radical SAM enzymes"/>
    <property type="match status" value="1"/>
</dbReference>
<dbReference type="InterPro" id="IPR006467">
    <property type="entry name" value="MiaB-like_bact"/>
</dbReference>
<feature type="domain" description="MTTase N-terminal" evidence="16">
    <location>
        <begin position="5"/>
        <end position="117"/>
    </location>
</feature>
<dbReference type="CDD" id="cd01335">
    <property type="entry name" value="Radical_SAM"/>
    <property type="match status" value="1"/>
</dbReference>
<dbReference type="SMART" id="SM00729">
    <property type="entry name" value="Elp3"/>
    <property type="match status" value="1"/>
</dbReference>
<evidence type="ECO:0000256" key="9">
    <source>
        <dbReference type="ARBA" id="ARBA00022723"/>
    </source>
</evidence>
<evidence type="ECO:0000256" key="5">
    <source>
        <dbReference type="ARBA" id="ARBA00022490"/>
    </source>
</evidence>
<dbReference type="OrthoDB" id="9805215at2"/>
<evidence type="ECO:0000256" key="8">
    <source>
        <dbReference type="ARBA" id="ARBA00022694"/>
    </source>
</evidence>
<evidence type="ECO:0000256" key="2">
    <source>
        <dbReference type="ARBA" id="ARBA00002399"/>
    </source>
</evidence>
<evidence type="ECO:0000313" key="18">
    <source>
        <dbReference type="EMBL" id="REH43415.1"/>
    </source>
</evidence>
<dbReference type="RefSeq" id="WP_115902251.1">
    <property type="nucleotide sequence ID" value="NZ_QUNS01000013.1"/>
</dbReference>
<dbReference type="NCBIfam" id="TIGR01579">
    <property type="entry name" value="MiaB-like-C"/>
    <property type="match status" value="1"/>
</dbReference>
<dbReference type="Proteomes" id="UP000256884">
    <property type="component" value="Unassembled WGS sequence"/>
</dbReference>
<keyword evidence="7" id="KW-0949">S-adenosyl-L-methionine</keyword>
<dbReference type="PANTHER" id="PTHR43020">
    <property type="entry name" value="CDK5 REGULATORY SUBUNIT-ASSOCIATED PROTEIN 1"/>
    <property type="match status" value="1"/>
</dbReference>
<reference evidence="18 19" key="1">
    <citation type="submission" date="2018-08" db="EMBL/GenBank/DDBJ databases">
        <title>Genomic Encyclopedia of Type Strains, Phase IV (KMG-IV): sequencing the most valuable type-strain genomes for metagenomic binning, comparative biology and taxonomic classification.</title>
        <authorList>
            <person name="Goeker M."/>
        </authorList>
    </citation>
    <scope>NUCLEOTIDE SEQUENCE [LARGE SCALE GENOMIC DNA]</scope>
    <source>
        <strain evidence="18 19">DSM 18841</strain>
    </source>
</reference>
<dbReference type="FunFam" id="3.40.50.12160:FF:000004">
    <property type="entry name" value="Threonylcarbamoyladenosine tRNA methylthiotransferase MtaB"/>
    <property type="match status" value="1"/>
</dbReference>
<name>A0A3E0HF43_9FLAO</name>
<evidence type="ECO:0000256" key="13">
    <source>
        <dbReference type="ARBA" id="ARBA00051661"/>
    </source>
</evidence>
<evidence type="ECO:0000256" key="4">
    <source>
        <dbReference type="ARBA" id="ARBA00022485"/>
    </source>
</evidence>
<comment type="catalytic activity">
    <reaction evidence="13">
        <text>N(6)-L-threonylcarbamoyladenosine(37) in tRNA + (sulfur carrier)-SH + AH2 + 2 S-adenosyl-L-methionine = 2-methylsulfanyl-N(6)-L-threonylcarbamoyladenosine(37) in tRNA + (sulfur carrier)-H + 5'-deoxyadenosine + L-methionine + A + S-adenosyl-L-homocysteine + 2 H(+)</text>
        <dbReference type="Rhea" id="RHEA:37075"/>
        <dbReference type="Rhea" id="RHEA-COMP:10163"/>
        <dbReference type="Rhea" id="RHEA-COMP:11092"/>
        <dbReference type="Rhea" id="RHEA-COMP:14737"/>
        <dbReference type="Rhea" id="RHEA-COMP:14739"/>
        <dbReference type="ChEBI" id="CHEBI:13193"/>
        <dbReference type="ChEBI" id="CHEBI:15378"/>
        <dbReference type="ChEBI" id="CHEBI:17319"/>
        <dbReference type="ChEBI" id="CHEBI:17499"/>
        <dbReference type="ChEBI" id="CHEBI:29917"/>
        <dbReference type="ChEBI" id="CHEBI:57844"/>
        <dbReference type="ChEBI" id="CHEBI:57856"/>
        <dbReference type="ChEBI" id="CHEBI:59789"/>
        <dbReference type="ChEBI" id="CHEBI:64428"/>
        <dbReference type="ChEBI" id="CHEBI:74418"/>
        <dbReference type="ChEBI" id="CHEBI:74420"/>
        <dbReference type="EC" id="2.8.4.5"/>
    </reaction>
</comment>
<dbReference type="GO" id="GO:0005829">
    <property type="term" value="C:cytosol"/>
    <property type="evidence" value="ECO:0007669"/>
    <property type="project" value="TreeGrafter"/>
</dbReference>
<dbReference type="SFLD" id="SFLDG01082">
    <property type="entry name" value="B12-binding_domain_containing"/>
    <property type="match status" value="1"/>
</dbReference>
<keyword evidence="6 18" id="KW-0808">Transferase</keyword>